<name>A0A4Y2USX1_ARAVE</name>
<feature type="region of interest" description="Disordered" evidence="1">
    <location>
        <begin position="19"/>
        <end position="73"/>
    </location>
</feature>
<dbReference type="OrthoDB" id="6423686at2759"/>
<dbReference type="EMBL" id="BGPR01039360">
    <property type="protein sequence ID" value="GBO15301.1"/>
    <property type="molecule type" value="Genomic_DNA"/>
</dbReference>
<accession>A0A4Y2USX1</accession>
<evidence type="ECO:0000313" key="3">
    <source>
        <dbReference type="EMBL" id="GBO15301.1"/>
    </source>
</evidence>
<evidence type="ECO:0000313" key="4">
    <source>
        <dbReference type="EMBL" id="GBO15302.1"/>
    </source>
</evidence>
<dbReference type="PANTHER" id="PTHR46599">
    <property type="entry name" value="PIGGYBAC TRANSPOSABLE ELEMENT-DERIVED PROTEIN 4"/>
    <property type="match status" value="1"/>
</dbReference>
<evidence type="ECO:0000259" key="2">
    <source>
        <dbReference type="Pfam" id="PF13843"/>
    </source>
</evidence>
<reference evidence="3 5" key="1">
    <citation type="journal article" date="2019" name="Sci. Rep.">
        <title>Orb-weaving spider Araneus ventricosus genome elucidates the spidroin gene catalogue.</title>
        <authorList>
            <person name="Kono N."/>
            <person name="Nakamura H."/>
            <person name="Ohtoshi R."/>
            <person name="Moran D.A.P."/>
            <person name="Shinohara A."/>
            <person name="Yoshida Y."/>
            <person name="Fujiwara M."/>
            <person name="Mori M."/>
            <person name="Tomita M."/>
            <person name="Arakawa K."/>
        </authorList>
    </citation>
    <scope>NUCLEOTIDE SEQUENCE [LARGE SCALE GENOMIC DNA]</scope>
</reference>
<dbReference type="InterPro" id="IPR029526">
    <property type="entry name" value="PGBD"/>
</dbReference>
<proteinExistence type="predicted"/>
<evidence type="ECO:0000256" key="1">
    <source>
        <dbReference type="SAM" id="MobiDB-lite"/>
    </source>
</evidence>
<evidence type="ECO:0000313" key="5">
    <source>
        <dbReference type="Proteomes" id="UP000499080"/>
    </source>
</evidence>
<feature type="compositionally biased region" description="Acidic residues" evidence="1">
    <location>
        <begin position="56"/>
        <end position="66"/>
    </location>
</feature>
<dbReference type="Proteomes" id="UP000499080">
    <property type="component" value="Unassembled WGS sequence"/>
</dbReference>
<protein>
    <submittedName>
        <fullName evidence="3">PiggyBac transposable element-derived protein 4</fullName>
    </submittedName>
</protein>
<feature type="compositionally biased region" description="Acidic residues" evidence="1">
    <location>
        <begin position="25"/>
        <end position="48"/>
    </location>
</feature>
<sequence length="578" mass="67003">MAQGPELANFDEEMQHLRNLLDTVSSDEENLEEDNDFPENEEPDDEEYFSNHDSSTEIESDSENDVSDSSTDDYFIGRDNATKWNKEKFRANVRISAKNIVSKLPGNTPFSKNVTSPVDAWNLLISYDMMKKLVQWTNIFIDSIRERFSRERDAKETNEAEMKAFIGLLYLIGLHKSSHVYIRDLWATDGTGIEIFRTTMSSTRFYFLLRCLRFDDIQTRQSRKELDKLAPIREFFEKFVENCQKAYNVGEYVTIDEKLESFRGRCPFRQYMPKKPSKYGIKIFALVDSRVFYTWKMEIYAGKQPNGPFQVDNSPSSVVKRLMEPLYNSGRNLTVDNWYTSYPLSQELLQKKITIVGTLRKNKREIPPIFLNSRKRDVYSSTFGFQKETTIVSYIPKKNRNVLLLSTMHNDNAIDLSTGEAKKPEIITFYNMTKGAVDVVDEMAATYSTAKKTNRWPMAVFYAMLNVAAINSRVLLLSTKEPPAQNRTRRSFLKSLGFNLIEDYQKIRSQQTMLPQSLKAKLVKEEDFQPSAKKAKVTYKRCAECGSKKDRKTKFVCEKCLKPVCMEHMACICKKCTE</sequence>
<dbReference type="AlphaFoldDB" id="A0A4Y2USX1"/>
<dbReference type="Pfam" id="PF13843">
    <property type="entry name" value="DDE_Tnp_1_7"/>
    <property type="match status" value="1"/>
</dbReference>
<keyword evidence="5" id="KW-1185">Reference proteome</keyword>
<comment type="caution">
    <text evidence="3">The sequence shown here is derived from an EMBL/GenBank/DDBJ whole genome shotgun (WGS) entry which is preliminary data.</text>
</comment>
<dbReference type="EMBL" id="BGPR01039361">
    <property type="protein sequence ID" value="GBO15302.1"/>
    <property type="molecule type" value="Genomic_DNA"/>
</dbReference>
<organism evidence="3 5">
    <name type="scientific">Araneus ventricosus</name>
    <name type="common">Orbweaver spider</name>
    <name type="synonym">Epeira ventricosa</name>
    <dbReference type="NCBI Taxonomy" id="182803"/>
    <lineage>
        <taxon>Eukaryota</taxon>
        <taxon>Metazoa</taxon>
        <taxon>Ecdysozoa</taxon>
        <taxon>Arthropoda</taxon>
        <taxon>Chelicerata</taxon>
        <taxon>Arachnida</taxon>
        <taxon>Araneae</taxon>
        <taxon>Araneomorphae</taxon>
        <taxon>Entelegynae</taxon>
        <taxon>Araneoidea</taxon>
        <taxon>Araneidae</taxon>
        <taxon>Araneus</taxon>
    </lineage>
</organism>
<gene>
    <name evidence="3" type="primary">PGBD4_389</name>
    <name evidence="4" type="synonym">PGBD4_157</name>
    <name evidence="4" type="ORF">AVEN_200338_1</name>
    <name evidence="3" type="ORF">AVEN_80519_1</name>
</gene>
<feature type="domain" description="PiggyBac transposable element-derived protein" evidence="2">
    <location>
        <begin position="116"/>
        <end position="472"/>
    </location>
</feature>
<dbReference type="PANTHER" id="PTHR46599:SF6">
    <property type="entry name" value="DUAL SPECIFICITY PHOSPHATASE 26"/>
    <property type="match status" value="1"/>
</dbReference>